<keyword evidence="3" id="KW-0446">Lipid-binding</keyword>
<dbReference type="Proteomes" id="UP000054805">
    <property type="component" value="Unassembled WGS sequence"/>
</dbReference>
<gene>
    <name evidence="8" type="primary">osbpl9</name>
    <name evidence="8" type="ORF">T4B_7735</name>
</gene>
<dbReference type="EMBL" id="JYDS01000396">
    <property type="protein sequence ID" value="KRZ08441.1"/>
    <property type="molecule type" value="Genomic_DNA"/>
</dbReference>
<dbReference type="GO" id="GO:0005762">
    <property type="term" value="C:mitochondrial large ribosomal subunit"/>
    <property type="evidence" value="ECO:0007669"/>
    <property type="project" value="InterPro"/>
</dbReference>
<dbReference type="SUPFAM" id="SSF144000">
    <property type="entry name" value="Oxysterol-binding protein-like"/>
    <property type="match status" value="1"/>
</dbReference>
<dbReference type="AlphaFoldDB" id="A0A0V1HDF7"/>
<dbReference type="InterPro" id="IPR044884">
    <property type="entry name" value="Ribosomal_mL55_sf"/>
</dbReference>
<name>A0A0V1HDF7_TRIPS</name>
<evidence type="ECO:0000256" key="1">
    <source>
        <dbReference type="ARBA" id="ARBA00022448"/>
    </source>
</evidence>
<dbReference type="Pfam" id="PF09776">
    <property type="entry name" value="Mitoc_L55"/>
    <property type="match status" value="1"/>
</dbReference>
<sequence>LIGLGFERNVGQRLGCAQLICYCQKVVIMEGPLSKWTNVIEGWQFRLFVLDETAGTLSYYTSQDKMKKGQVRGCVRLKGAVVGIDDEDDCTFTITVDQKMFHFQAKDYEERDRWILALEKTIQEHSDIYRYRFKVTHTNVDVARSSSSYIQFEKRIAQVDTYLQMVIDRIKHLEGSVADLKSEEESGKISRIIEIANEMLDSVKHSVVLLQYAKNEIVPEESRALVEANSAACDEQKLNAGRLSNLEPSQNSGIKPPLEEKISGDNLDHENQLPPDSSLLSTVENVKFKEEPILSYSKSDEEDELYYDSVEQMAMLVDDMQIESCEGEMNNGTVNQLNNSSAGEADDFPYVVHMEPQFTGPEVNFDMLYEDDMEDELEDTREHGSVIMHLLSQLSVGMDLTKIVLPTYILERRSLLEMYADFMSFPDLFERIADCESADDRMLAVVRWYLSTFYGGRRSGLAKKPYNPILGEVFACCWNSPSVKATDEKVADGPVPTATVNQITFVGEQVSHHPPVSAFYVEHPSKKLQLNGHIWTKSKFLGLSIAVHNVGQTCLSVLERGEEYLFDFPNGYGRSILTTPWVEFGGKCSIRCEKTLYHADVEFSTKSFYSGKAHCLKVEVYRPAEKSPYATIRGQWNGVMHIKTNQTEQVFLDVRKLDPTGKLCRPIAEQKPNESRRLWRHVTAALKDKDVHRATRCKFWLEQKQRDAATRRALANIPWKPKLFEEVDGGWIADKQIHRECESSAEEQSERQWEESMGFLLSIRTIRQWLFNSLIPTTGRSHCNMACLGKTRRSHYHRKYWTLLVLPDGSTVHFRYKEPRRIITLPIDLSALSEKERLQKIAERNPTKISTDHDAEEVFNFDEYTYLWKKK</sequence>
<organism evidence="8 9">
    <name type="scientific">Trichinella pseudospiralis</name>
    <name type="common">Parasitic roundworm</name>
    <dbReference type="NCBI Taxonomy" id="6337"/>
    <lineage>
        <taxon>Eukaryota</taxon>
        <taxon>Metazoa</taxon>
        <taxon>Ecdysozoa</taxon>
        <taxon>Nematoda</taxon>
        <taxon>Enoplea</taxon>
        <taxon>Dorylaimia</taxon>
        <taxon>Trichinellida</taxon>
        <taxon>Trichinellidae</taxon>
        <taxon>Trichinella</taxon>
    </lineage>
</organism>
<dbReference type="Pfam" id="PF01237">
    <property type="entry name" value="Oxysterol_BP"/>
    <property type="match status" value="1"/>
</dbReference>
<dbReference type="PROSITE" id="PS50003">
    <property type="entry name" value="PH_DOMAIN"/>
    <property type="match status" value="1"/>
</dbReference>
<evidence type="ECO:0000256" key="6">
    <source>
        <dbReference type="SAM" id="MobiDB-lite"/>
    </source>
</evidence>
<dbReference type="SUPFAM" id="SSF50729">
    <property type="entry name" value="PH domain-like"/>
    <property type="match status" value="1"/>
</dbReference>
<dbReference type="Gene3D" id="2.30.29.30">
    <property type="entry name" value="Pleckstrin-homology domain (PH domain)/Phosphotyrosine-binding domain (PTB)"/>
    <property type="match status" value="1"/>
</dbReference>
<reference evidence="8 9" key="1">
    <citation type="submission" date="2015-01" db="EMBL/GenBank/DDBJ databases">
        <title>Evolution of Trichinella species and genotypes.</title>
        <authorList>
            <person name="Korhonen P.K."/>
            <person name="Edoardo P."/>
            <person name="Giuseppe L.R."/>
            <person name="Gasser R.B."/>
        </authorList>
    </citation>
    <scope>NUCLEOTIDE SEQUENCE [LARGE SCALE GENOMIC DNA]</scope>
    <source>
        <strain evidence="8">ISS588</strain>
    </source>
</reference>
<comment type="similarity">
    <text evidence="4">Belongs to the OSBP family.</text>
</comment>
<dbReference type="InterPro" id="IPR037239">
    <property type="entry name" value="OSBP_sf"/>
</dbReference>
<dbReference type="SMART" id="SM00233">
    <property type="entry name" value="PH"/>
    <property type="match status" value="1"/>
</dbReference>
<evidence type="ECO:0000313" key="8">
    <source>
        <dbReference type="EMBL" id="KRZ08441.1"/>
    </source>
</evidence>
<evidence type="ECO:0000259" key="7">
    <source>
        <dbReference type="PROSITE" id="PS50003"/>
    </source>
</evidence>
<evidence type="ECO:0000256" key="4">
    <source>
        <dbReference type="RuleBase" id="RU003844"/>
    </source>
</evidence>
<dbReference type="Pfam" id="PF00169">
    <property type="entry name" value="PH"/>
    <property type="match status" value="1"/>
</dbReference>
<dbReference type="GO" id="GO:0003735">
    <property type="term" value="F:structural constituent of ribosome"/>
    <property type="evidence" value="ECO:0007669"/>
    <property type="project" value="InterPro"/>
</dbReference>
<protein>
    <recommendedName>
        <fullName evidence="5">Oxysterol-binding protein</fullName>
    </recommendedName>
</protein>
<dbReference type="GO" id="GO:0005829">
    <property type="term" value="C:cytosol"/>
    <property type="evidence" value="ECO:0007669"/>
    <property type="project" value="TreeGrafter"/>
</dbReference>
<dbReference type="PANTHER" id="PTHR10972:SF200">
    <property type="entry name" value="OXYSTEROL-BINDING PROTEIN-RELATED PROTEIN 9"/>
    <property type="match status" value="1"/>
</dbReference>
<dbReference type="Gene3D" id="1.10.287.2720">
    <property type="match status" value="1"/>
</dbReference>
<dbReference type="Gene3D" id="2.40.160.120">
    <property type="match status" value="1"/>
</dbReference>
<accession>A0A0V1HDF7</accession>
<dbReference type="InterPro" id="IPR001849">
    <property type="entry name" value="PH_domain"/>
</dbReference>
<dbReference type="InterPro" id="IPR011993">
    <property type="entry name" value="PH-like_dom_sf"/>
</dbReference>
<keyword evidence="9" id="KW-1185">Reference proteome</keyword>
<evidence type="ECO:0000256" key="2">
    <source>
        <dbReference type="ARBA" id="ARBA00023055"/>
    </source>
</evidence>
<evidence type="ECO:0000256" key="5">
    <source>
        <dbReference type="RuleBase" id="RU003845"/>
    </source>
</evidence>
<feature type="domain" description="PH" evidence="7">
    <location>
        <begin position="26"/>
        <end position="123"/>
    </location>
</feature>
<dbReference type="GO" id="GO:0006869">
    <property type="term" value="P:lipid transport"/>
    <property type="evidence" value="ECO:0007669"/>
    <property type="project" value="UniProtKB-KW"/>
</dbReference>
<keyword evidence="1 5" id="KW-0813">Transport</keyword>
<proteinExistence type="inferred from homology"/>
<dbReference type="PROSITE" id="PS01013">
    <property type="entry name" value="OSBP"/>
    <property type="match status" value="1"/>
</dbReference>
<dbReference type="GO" id="GO:0032934">
    <property type="term" value="F:sterol binding"/>
    <property type="evidence" value="ECO:0007669"/>
    <property type="project" value="TreeGrafter"/>
</dbReference>
<dbReference type="PANTHER" id="PTHR10972">
    <property type="entry name" value="OXYSTEROL-BINDING PROTEIN-RELATED"/>
    <property type="match status" value="1"/>
</dbReference>
<evidence type="ECO:0000256" key="3">
    <source>
        <dbReference type="ARBA" id="ARBA00023121"/>
    </source>
</evidence>
<dbReference type="InterPro" id="IPR000648">
    <property type="entry name" value="Oxysterol-bd"/>
</dbReference>
<feature type="non-terminal residue" evidence="8">
    <location>
        <position position="1"/>
    </location>
</feature>
<comment type="caution">
    <text evidence="8">The sequence shown here is derived from an EMBL/GenBank/DDBJ whole genome shotgun (WGS) entry which is preliminary data.</text>
</comment>
<dbReference type="InterPro" id="IPR018615">
    <property type="entry name" value="Ribosomal_mL55"/>
</dbReference>
<feature type="region of interest" description="Disordered" evidence="6">
    <location>
        <begin position="239"/>
        <end position="278"/>
    </location>
</feature>
<evidence type="ECO:0000313" key="9">
    <source>
        <dbReference type="Proteomes" id="UP000054805"/>
    </source>
</evidence>
<dbReference type="FunFam" id="2.40.160.120:FF:000014">
    <property type="entry name" value="Oxysterol-binding protein"/>
    <property type="match status" value="1"/>
</dbReference>
<dbReference type="GO" id="GO:0005794">
    <property type="term" value="C:Golgi apparatus"/>
    <property type="evidence" value="ECO:0007669"/>
    <property type="project" value="TreeGrafter"/>
</dbReference>
<dbReference type="FunFam" id="1.10.287.2720:FF:000001">
    <property type="entry name" value="Oxysterol-binding OBPalpha"/>
    <property type="match status" value="1"/>
</dbReference>
<dbReference type="GO" id="GO:0016020">
    <property type="term" value="C:membrane"/>
    <property type="evidence" value="ECO:0007669"/>
    <property type="project" value="TreeGrafter"/>
</dbReference>
<dbReference type="CDD" id="cd13290">
    <property type="entry name" value="PH_ORP9"/>
    <property type="match status" value="1"/>
</dbReference>
<dbReference type="Gene3D" id="3.30.70.3490">
    <property type="match status" value="1"/>
</dbReference>
<dbReference type="Gene3D" id="6.20.130.20">
    <property type="entry name" value="Mitochondrial ribosomal protein L55"/>
    <property type="match status" value="1"/>
</dbReference>
<feature type="compositionally biased region" description="Basic and acidic residues" evidence="6">
    <location>
        <begin position="257"/>
        <end position="271"/>
    </location>
</feature>
<keyword evidence="2 5" id="KW-0445">Lipid transport</keyword>
<dbReference type="InterPro" id="IPR018494">
    <property type="entry name" value="Oxysterol-bd_CS"/>
</dbReference>
<dbReference type="FunFam" id="2.30.29.30:FF:000089">
    <property type="entry name" value="Oxysterol-binding protein"/>
    <property type="match status" value="1"/>
</dbReference>